<gene>
    <name evidence="2" type="ORF">KI387_029983</name>
</gene>
<evidence type="ECO:0000256" key="1">
    <source>
        <dbReference type="SAM" id="MobiDB-lite"/>
    </source>
</evidence>
<feature type="non-terminal residue" evidence="2">
    <location>
        <position position="51"/>
    </location>
</feature>
<sequence length="51" mass="5480">GSGFLGFSYTLLGKGEEEVHDVERKEDEGRGWVSQGNNGGTVKVVVRGNVE</sequence>
<protein>
    <submittedName>
        <fullName evidence="2">Uncharacterized protein</fullName>
    </submittedName>
</protein>
<evidence type="ECO:0000313" key="2">
    <source>
        <dbReference type="EMBL" id="KAH9298301.1"/>
    </source>
</evidence>
<evidence type="ECO:0000313" key="3">
    <source>
        <dbReference type="Proteomes" id="UP000824469"/>
    </source>
</evidence>
<feature type="compositionally biased region" description="Basic and acidic residues" evidence="1">
    <location>
        <begin position="18"/>
        <end position="30"/>
    </location>
</feature>
<accession>A0AA38FEM8</accession>
<dbReference type="EMBL" id="JAHRHJ020000010">
    <property type="protein sequence ID" value="KAH9298301.1"/>
    <property type="molecule type" value="Genomic_DNA"/>
</dbReference>
<proteinExistence type="predicted"/>
<organism evidence="2 3">
    <name type="scientific">Taxus chinensis</name>
    <name type="common">Chinese yew</name>
    <name type="synonym">Taxus wallichiana var. chinensis</name>
    <dbReference type="NCBI Taxonomy" id="29808"/>
    <lineage>
        <taxon>Eukaryota</taxon>
        <taxon>Viridiplantae</taxon>
        <taxon>Streptophyta</taxon>
        <taxon>Embryophyta</taxon>
        <taxon>Tracheophyta</taxon>
        <taxon>Spermatophyta</taxon>
        <taxon>Pinopsida</taxon>
        <taxon>Pinidae</taxon>
        <taxon>Conifers II</taxon>
        <taxon>Cupressales</taxon>
        <taxon>Taxaceae</taxon>
        <taxon>Taxus</taxon>
    </lineage>
</organism>
<comment type="caution">
    <text evidence="2">The sequence shown here is derived from an EMBL/GenBank/DDBJ whole genome shotgun (WGS) entry which is preliminary data.</text>
</comment>
<name>A0AA38FEM8_TAXCH</name>
<dbReference type="Proteomes" id="UP000824469">
    <property type="component" value="Unassembled WGS sequence"/>
</dbReference>
<dbReference type="AlphaFoldDB" id="A0AA38FEM8"/>
<keyword evidence="3" id="KW-1185">Reference proteome</keyword>
<feature type="non-terminal residue" evidence="2">
    <location>
        <position position="1"/>
    </location>
</feature>
<feature type="region of interest" description="Disordered" evidence="1">
    <location>
        <begin position="18"/>
        <end position="39"/>
    </location>
</feature>
<reference evidence="2 3" key="1">
    <citation type="journal article" date="2021" name="Nat. Plants">
        <title>The Taxus genome provides insights into paclitaxel biosynthesis.</title>
        <authorList>
            <person name="Xiong X."/>
            <person name="Gou J."/>
            <person name="Liao Q."/>
            <person name="Li Y."/>
            <person name="Zhou Q."/>
            <person name="Bi G."/>
            <person name="Li C."/>
            <person name="Du R."/>
            <person name="Wang X."/>
            <person name="Sun T."/>
            <person name="Guo L."/>
            <person name="Liang H."/>
            <person name="Lu P."/>
            <person name="Wu Y."/>
            <person name="Zhang Z."/>
            <person name="Ro D.K."/>
            <person name="Shang Y."/>
            <person name="Huang S."/>
            <person name="Yan J."/>
        </authorList>
    </citation>
    <scope>NUCLEOTIDE SEQUENCE [LARGE SCALE GENOMIC DNA]</scope>
    <source>
        <strain evidence="2">Ta-2019</strain>
    </source>
</reference>